<dbReference type="SUPFAM" id="SSF81886">
    <property type="entry name" value="Helical scaffold and wing domains of SecA"/>
    <property type="match status" value="1"/>
</dbReference>
<evidence type="ECO:0000259" key="1">
    <source>
        <dbReference type="Pfam" id="PF07516"/>
    </source>
</evidence>
<dbReference type="GO" id="GO:0016020">
    <property type="term" value="C:membrane"/>
    <property type="evidence" value="ECO:0007669"/>
    <property type="project" value="InterPro"/>
</dbReference>
<feature type="domain" description="SecA Wing/Scaffold" evidence="1">
    <location>
        <begin position="111"/>
        <end position="180"/>
    </location>
</feature>
<dbReference type="Gene3D" id="1.10.3060.10">
    <property type="entry name" value="Helical scaffold and wing domains of SecA"/>
    <property type="match status" value="1"/>
</dbReference>
<protein>
    <recommendedName>
        <fullName evidence="1">SecA Wing/Scaffold domain-containing protein</fullName>
    </recommendedName>
</protein>
<dbReference type="AlphaFoldDB" id="A0AAU0F451"/>
<evidence type="ECO:0000313" key="3">
    <source>
        <dbReference type="Proteomes" id="UP001432059"/>
    </source>
</evidence>
<keyword evidence="3" id="KW-1185">Reference proteome</keyword>
<gene>
    <name evidence="2" type="ORF">BPO_1471</name>
</gene>
<dbReference type="InterPro" id="IPR011116">
    <property type="entry name" value="SecA_Wing/Scaffold"/>
</dbReference>
<reference evidence="2" key="1">
    <citation type="submission" date="2023-10" db="EMBL/GenBank/DDBJ databases">
        <title>Characterization and whole genome sequencing of a novel strain of Bergeyella porcorum QD2021 isolated from pig.</title>
        <authorList>
            <person name="Liu G."/>
            <person name="Chen C."/>
            <person name="Han X."/>
        </authorList>
    </citation>
    <scope>NUCLEOTIDE SEQUENCE</scope>
    <source>
        <strain evidence="2">QD2021</strain>
    </source>
</reference>
<organism evidence="2 3">
    <name type="scientific">Bergeyella porcorum</name>
    <dbReference type="NCBI Taxonomy" id="1735111"/>
    <lineage>
        <taxon>Bacteria</taxon>
        <taxon>Pseudomonadati</taxon>
        <taxon>Bacteroidota</taxon>
        <taxon>Flavobacteriia</taxon>
        <taxon>Flavobacteriales</taxon>
        <taxon>Weeksellaceae</taxon>
        <taxon>Bergeyella</taxon>
    </lineage>
</organism>
<sequence length="189" mass="22120">MFGDHLKFDIANMIFDVSHAIVSDAKASGNFKDFEFEIIKNFTMESPVSEVDFKNKQIPELTKIVFAAAQEDYKNRIELMKQKAFPIIENVYQNQGSMFKMIQVPFTDGQKTITIVTDLKEAYETQCQSLVDDFEKNISLRIIDENWKLHLREMDDLRRSSQGAVYEQKDPLVIYKQESFISLAKWWIK</sequence>
<dbReference type="KEGG" id="bpor:BPO_1471"/>
<dbReference type="EMBL" id="CP136426">
    <property type="protein sequence ID" value="WOC52118.1"/>
    <property type="molecule type" value="Genomic_DNA"/>
</dbReference>
<dbReference type="InterPro" id="IPR036266">
    <property type="entry name" value="SecA_Wing/Scaffold_sf"/>
</dbReference>
<accession>A0AAU0F451</accession>
<dbReference type="Pfam" id="PF07516">
    <property type="entry name" value="SecA_SW"/>
    <property type="match status" value="1"/>
</dbReference>
<dbReference type="Proteomes" id="UP001432059">
    <property type="component" value="Chromosome"/>
</dbReference>
<proteinExistence type="predicted"/>
<name>A0AAU0F451_9FLAO</name>
<dbReference type="RefSeq" id="WP_327983666.1">
    <property type="nucleotide sequence ID" value="NZ_CP136426.1"/>
</dbReference>
<dbReference type="GO" id="GO:0017038">
    <property type="term" value="P:protein import"/>
    <property type="evidence" value="ECO:0007669"/>
    <property type="project" value="InterPro"/>
</dbReference>
<evidence type="ECO:0000313" key="2">
    <source>
        <dbReference type="EMBL" id="WOC52118.1"/>
    </source>
</evidence>